<feature type="signal peptide" evidence="1">
    <location>
        <begin position="1"/>
        <end position="26"/>
    </location>
</feature>
<dbReference type="SUPFAM" id="SSF55797">
    <property type="entry name" value="PR-1-like"/>
    <property type="match status" value="1"/>
</dbReference>
<gene>
    <name evidence="3" type="ORF">HNQ34_000901</name>
</gene>
<sequence length="208" mass="23521">MMKKVLLLLLFSAIMFSVSVPLNVYGQGTTTYVVQPGDSLWKIAVRYQVGLSEIIEANPQFSNPHLIYPGQKVYVPILDDVKQIENEVVRLTNQQRAKYGLPPLQIDWQLARVARYKSADMRNKNYFSHQSPTYGSPFTMIKNFGISYRTAAENIAAGQQTPQEVINAWMNSPGHRANILNKDFTHIGVGYAKGGSYGHYWTQMFIGK</sequence>
<feature type="chain" id="PRO_5031038379" evidence="1">
    <location>
        <begin position="27"/>
        <end position="208"/>
    </location>
</feature>
<dbReference type="Pfam" id="PF01476">
    <property type="entry name" value="LysM"/>
    <property type="match status" value="1"/>
</dbReference>
<dbReference type="AlphaFoldDB" id="A0A7W8INP6"/>
<keyword evidence="1" id="KW-0732">Signal</keyword>
<dbReference type="NCBIfam" id="TIGR02909">
    <property type="entry name" value="spore_YkwD"/>
    <property type="match status" value="1"/>
</dbReference>
<evidence type="ECO:0000313" key="3">
    <source>
        <dbReference type="EMBL" id="MBB5323809.1"/>
    </source>
</evidence>
<evidence type="ECO:0000256" key="1">
    <source>
        <dbReference type="SAM" id="SignalP"/>
    </source>
</evidence>
<dbReference type="SUPFAM" id="SSF54106">
    <property type="entry name" value="LysM domain"/>
    <property type="match status" value="1"/>
</dbReference>
<dbReference type="CDD" id="cd00118">
    <property type="entry name" value="LysM"/>
    <property type="match status" value="1"/>
</dbReference>
<organism evidence="3 4">
    <name type="scientific">Anoxybacteroides tepidamans</name>
    <dbReference type="NCBI Taxonomy" id="265948"/>
    <lineage>
        <taxon>Bacteria</taxon>
        <taxon>Bacillati</taxon>
        <taxon>Bacillota</taxon>
        <taxon>Bacilli</taxon>
        <taxon>Bacillales</taxon>
        <taxon>Anoxybacillaceae</taxon>
        <taxon>Anoxybacteroides</taxon>
    </lineage>
</organism>
<dbReference type="InterPro" id="IPR018392">
    <property type="entry name" value="LysM"/>
</dbReference>
<dbReference type="InterPro" id="IPR014258">
    <property type="entry name" value="CAP_domain_YkwD-like"/>
</dbReference>
<dbReference type="Gene3D" id="3.40.33.10">
    <property type="entry name" value="CAP"/>
    <property type="match status" value="1"/>
</dbReference>
<dbReference type="Pfam" id="PF00188">
    <property type="entry name" value="CAP"/>
    <property type="match status" value="1"/>
</dbReference>
<name>A0A7W8INP6_9BACL</name>
<dbReference type="InterPro" id="IPR014248">
    <property type="entry name" value="Spore_coat_assembly_SafA"/>
</dbReference>
<dbReference type="Gene3D" id="3.10.350.10">
    <property type="entry name" value="LysM domain"/>
    <property type="match status" value="1"/>
</dbReference>
<reference evidence="3 4" key="1">
    <citation type="submission" date="2020-08" db="EMBL/GenBank/DDBJ databases">
        <title>Genomic Encyclopedia of Type Strains, Phase IV (KMG-IV): sequencing the most valuable type-strain genomes for metagenomic binning, comparative biology and taxonomic classification.</title>
        <authorList>
            <person name="Goeker M."/>
        </authorList>
    </citation>
    <scope>NUCLEOTIDE SEQUENCE [LARGE SCALE GENOMIC DNA]</scope>
    <source>
        <strain evidence="3 4">DSM 16325</strain>
    </source>
</reference>
<dbReference type="InterPro" id="IPR014044">
    <property type="entry name" value="CAP_dom"/>
</dbReference>
<dbReference type="NCBIfam" id="TIGR02899">
    <property type="entry name" value="spore_safA"/>
    <property type="match status" value="1"/>
</dbReference>
<dbReference type="PANTHER" id="PTHR31157">
    <property type="entry name" value="SCP DOMAIN-CONTAINING PROTEIN"/>
    <property type="match status" value="1"/>
</dbReference>
<protein>
    <submittedName>
        <fullName evidence="3">Putative YkwD family protein/spore coat assembly protein SafA</fullName>
    </submittedName>
</protein>
<keyword evidence="4" id="KW-1185">Reference proteome</keyword>
<accession>A0A7W8INP6</accession>
<dbReference type="PANTHER" id="PTHR31157:SF1">
    <property type="entry name" value="SCP DOMAIN-CONTAINING PROTEIN"/>
    <property type="match status" value="1"/>
</dbReference>
<comment type="caution">
    <text evidence="3">The sequence shown here is derived from an EMBL/GenBank/DDBJ whole genome shotgun (WGS) entry which is preliminary data.</text>
</comment>
<dbReference type="InterPro" id="IPR036779">
    <property type="entry name" value="LysM_dom_sf"/>
</dbReference>
<feature type="domain" description="LysM" evidence="2">
    <location>
        <begin position="30"/>
        <end position="75"/>
    </location>
</feature>
<dbReference type="PROSITE" id="PS51782">
    <property type="entry name" value="LYSM"/>
    <property type="match status" value="1"/>
</dbReference>
<evidence type="ECO:0000313" key="4">
    <source>
        <dbReference type="Proteomes" id="UP000520011"/>
    </source>
</evidence>
<dbReference type="CDD" id="cd05379">
    <property type="entry name" value="CAP_bacterial"/>
    <property type="match status" value="1"/>
</dbReference>
<dbReference type="Proteomes" id="UP000520011">
    <property type="component" value="Unassembled WGS sequence"/>
</dbReference>
<dbReference type="EMBL" id="JACHEP010000002">
    <property type="protein sequence ID" value="MBB5323809.1"/>
    <property type="molecule type" value="Genomic_DNA"/>
</dbReference>
<evidence type="ECO:0000259" key="2">
    <source>
        <dbReference type="PROSITE" id="PS51782"/>
    </source>
</evidence>
<dbReference type="SMART" id="SM00257">
    <property type="entry name" value="LysM"/>
    <property type="match status" value="1"/>
</dbReference>
<dbReference type="InterPro" id="IPR035940">
    <property type="entry name" value="CAP_sf"/>
</dbReference>
<proteinExistence type="predicted"/>